<evidence type="ECO:0000256" key="4">
    <source>
        <dbReference type="ARBA" id="ARBA00043897"/>
    </source>
</evidence>
<evidence type="ECO:0000313" key="6">
    <source>
        <dbReference type="EMBL" id="CUS07265.1"/>
    </source>
</evidence>
<dbReference type="Proteomes" id="UP001412239">
    <property type="component" value="Unassembled WGS sequence"/>
</dbReference>
<feature type="region of interest" description="Disordered" evidence="5">
    <location>
        <begin position="90"/>
        <end position="112"/>
    </location>
</feature>
<evidence type="ECO:0000256" key="3">
    <source>
        <dbReference type="ARBA" id="ARBA00019539"/>
    </source>
</evidence>
<dbReference type="GO" id="GO:0005829">
    <property type="term" value="C:cytosol"/>
    <property type="evidence" value="ECO:0007669"/>
    <property type="project" value="TreeGrafter"/>
</dbReference>
<dbReference type="PANTHER" id="PTHR31859">
    <property type="entry name" value="TETRATRICOPEPTIDE REPEAT PROTEIN 39 FAMILY MEMBER"/>
    <property type="match status" value="1"/>
</dbReference>
<dbReference type="GO" id="GO:0005634">
    <property type="term" value="C:nucleus"/>
    <property type="evidence" value="ECO:0007669"/>
    <property type="project" value="TreeGrafter"/>
</dbReference>
<dbReference type="Pfam" id="PF10300">
    <property type="entry name" value="Iml2-TPR_39"/>
    <property type="match status" value="1"/>
</dbReference>
<evidence type="ECO:0000256" key="1">
    <source>
        <dbReference type="ARBA" id="ARBA00011408"/>
    </source>
</evidence>
<feature type="compositionally biased region" description="Basic and acidic residues" evidence="5">
    <location>
        <begin position="90"/>
        <end position="110"/>
    </location>
</feature>
<reference evidence="6" key="1">
    <citation type="submission" date="2015-10" db="EMBL/GenBank/DDBJ databases">
        <authorList>
            <person name="Regsiter A."/>
            <person name="william w."/>
        </authorList>
    </citation>
    <scope>NUCLEOTIDE SEQUENCE</scope>
    <source>
        <strain evidence="6">Montdore</strain>
    </source>
</reference>
<dbReference type="EMBL" id="LN891226">
    <property type="protein sequence ID" value="CUS07265.1"/>
    <property type="molecule type" value="Genomic_DNA"/>
</dbReference>
<organism evidence="6 7">
    <name type="scientific">Tuber aestivum</name>
    <name type="common">summer truffle</name>
    <dbReference type="NCBI Taxonomy" id="59557"/>
    <lineage>
        <taxon>Eukaryota</taxon>
        <taxon>Fungi</taxon>
        <taxon>Dikarya</taxon>
        <taxon>Ascomycota</taxon>
        <taxon>Pezizomycotina</taxon>
        <taxon>Pezizomycetes</taxon>
        <taxon>Pezizales</taxon>
        <taxon>Tuberaceae</taxon>
        <taxon>Tuber</taxon>
    </lineage>
</organism>
<proteinExistence type="predicted"/>
<evidence type="ECO:0000313" key="7">
    <source>
        <dbReference type="Proteomes" id="UP001412239"/>
    </source>
</evidence>
<comment type="function">
    <text evidence="4">Inclusion body (IB) resident protein that interacts strongly with lipid droplet (LD) proteins. Involved in LD-mediated IB clearing after protein folding stress, probably by enabling access to the IBs of an LD-stored soluble sterol derivative that acts as a chaperone in inclusion clearing.</text>
</comment>
<dbReference type="PANTHER" id="PTHR31859:SF1">
    <property type="entry name" value="TETRATRICOPEPTIDE REPEAT PROTEIN 39C"/>
    <property type="match status" value="1"/>
</dbReference>
<gene>
    <name evidence="6" type="ORF">GSTUAT00008646001</name>
</gene>
<evidence type="ECO:0000256" key="2">
    <source>
        <dbReference type="ARBA" id="ARBA00018424"/>
    </source>
</evidence>
<sequence length="686" mass="75748">MFRGWLGRGGSGVPVIHSTSSQSLNALDEPQALEQALRAMDLLMDDDVAGAEKAIADGSSSFHKLAGGVIGFLRASLGFEPEVMKEASDRLADAEGSADRDQKRAVRENTQRSLFPPGTEFALAHAESQLMSAVVGVLSESVVESMKAFYKMRSAYKTLEGLQVHVSGPNTPPARLDWMGGSKVSLPESLKAPEKGSGCGSNTLNTGMAGLDVRPASAGEVSPRNSSTGDRPAKSLGSQYNLVDKFIISGTNLCFGMLLLILGMVPPSMKRIMAIVGFRGDREKGTEMLWEAAKFDNIHGAIAVLTILQYYGNMAQFSDITPGDNHPSGIGYPADRCREALGRIRRRYPNAALWKLEEARMEAVKGNLEGAVTMLSISVVTQMKQVEALILFEKSLNQMFLHRYEDVADGFIKLTMLNNWSHALYNYFAAVCYIELYRQAKASDAEKAEGWAKKAEDLFGRIPSLMGKKRFMGQGLPVEVFADKKIKKWVVRSKEKGIRLADAVGVSPVEEMMFFWGGYGRMDQENLQKSLQALQYRGNQDMESEVIDEQAIRWLLLSAVVRSAGQWEKARGYLEKIEKVDRTQFRGALVNDYMSASPSIAIMVATAYYERAVGIWKEAKEHKPEELAEMRVLLDKAANYGAFELDARIGMRVTTALDTITRYEVWLNEHKETGITGKAPKEPEVN</sequence>
<name>A0A292PKP8_9PEZI</name>
<feature type="region of interest" description="Disordered" evidence="5">
    <location>
        <begin position="215"/>
        <end position="234"/>
    </location>
</feature>
<keyword evidence="7" id="KW-1185">Reference proteome</keyword>
<dbReference type="InterPro" id="IPR019412">
    <property type="entry name" value="IML2/TPR_39"/>
</dbReference>
<dbReference type="AlphaFoldDB" id="A0A292PKP8"/>
<accession>A0A292PKP8</accession>
<protein>
    <recommendedName>
        <fullName evidence="2">Inclusion body clearance protein IML2</fullName>
    </recommendedName>
    <alternativeName>
        <fullName evidence="3">Inclusion body clearance protein iml2</fullName>
    </alternativeName>
</protein>
<dbReference type="GO" id="GO:0005741">
    <property type="term" value="C:mitochondrial outer membrane"/>
    <property type="evidence" value="ECO:0007669"/>
    <property type="project" value="TreeGrafter"/>
</dbReference>
<evidence type="ECO:0000256" key="5">
    <source>
        <dbReference type="SAM" id="MobiDB-lite"/>
    </source>
</evidence>
<comment type="subunit">
    <text evidence="1">Interacts with lipid droplet proteins.</text>
</comment>